<proteinExistence type="predicted"/>
<name>A0AA46U7G9_BACT4</name>
<gene>
    <name evidence="1" type="ORF">KQP59_15265</name>
</gene>
<dbReference type="EMBL" id="CP083681">
    <property type="protein sequence ID" value="UYU69646.1"/>
    <property type="molecule type" value="Genomic_DNA"/>
</dbReference>
<dbReference type="AlphaFoldDB" id="A0AA46U7G9"/>
<reference evidence="1" key="1">
    <citation type="submission" date="2021-06" db="EMBL/GenBank/DDBJ databases">
        <title>Interrogation of the integrated mobile genetic elements in gut-associated Bacteroides with a consensus prediction approach.</title>
        <authorList>
            <person name="Campbell D.E."/>
            <person name="Leigh J.R."/>
            <person name="Kim T."/>
            <person name="England W."/>
            <person name="Whitaker R.J."/>
            <person name="Degnan P.H."/>
        </authorList>
    </citation>
    <scope>NUCLEOTIDE SEQUENCE</scope>
    <source>
        <strain evidence="1">VPI-BTDOT2</strain>
    </source>
</reference>
<organism evidence="1 2">
    <name type="scientific">Bacteroides thetaiotaomicron</name>
    <dbReference type="NCBI Taxonomy" id="818"/>
    <lineage>
        <taxon>Bacteria</taxon>
        <taxon>Pseudomonadati</taxon>
        <taxon>Bacteroidota</taxon>
        <taxon>Bacteroidia</taxon>
        <taxon>Bacteroidales</taxon>
        <taxon>Bacteroidaceae</taxon>
        <taxon>Bacteroides</taxon>
    </lineage>
</organism>
<dbReference type="PROSITE" id="PS51257">
    <property type="entry name" value="PROKAR_LIPOPROTEIN"/>
    <property type="match status" value="1"/>
</dbReference>
<dbReference type="RefSeq" id="WP_264386672.1">
    <property type="nucleotide sequence ID" value="NZ_CP083681.1"/>
</dbReference>
<evidence type="ECO:0000313" key="2">
    <source>
        <dbReference type="Proteomes" id="UP001156216"/>
    </source>
</evidence>
<protein>
    <recommendedName>
        <fullName evidence="3">Lipoprotein</fullName>
    </recommendedName>
</protein>
<sequence>MKPLLSSFSFIVVCLSLLFIFTSCNELQTRYEDAGYGNSIVSQKHEKDTEWLYGVVWGVNHHSVIPVIYNKMSLDFAFLGFIAEKDGIRYAFNSKGRDLLAPDTYISHEELGYNLYYGECFRKDFCWKIKGKRGTYFYSASHPEQTIGPYEDIQPGSRGFMYKENGKWGYQNMIRTNKGSHDKGNIPAHYNAIIELTEYGVNSIRLLVKDNKQWKVLSPDGSLLRNVTDKEIAHIRKIGKEYTFLNTNRIVEYNNNHKTPEQKRIGTAEAARICIKRTYSINKSVFDPSNTVYDNPVPFENPY</sequence>
<evidence type="ECO:0008006" key="3">
    <source>
        <dbReference type="Google" id="ProtNLM"/>
    </source>
</evidence>
<dbReference type="Proteomes" id="UP001156216">
    <property type="component" value="Chromosome"/>
</dbReference>
<accession>A0AA46U7G9</accession>
<evidence type="ECO:0000313" key="1">
    <source>
        <dbReference type="EMBL" id="UYU69646.1"/>
    </source>
</evidence>